<gene>
    <name evidence="2" type="ORF">SAMN05216262_107109</name>
</gene>
<sequence length="213" mass="23807">MSVLNIYLLRHGELVQTGVLSGRSDIALSDKGQQQMLARCKTLPQISQCFSSPLLRCRAFAQDYCQQYGIPLQLDNALQEMDFGDWDGKTYQALWQWAPPQAVPESPKNPATLGDFWQDPWRCSPPNGETMADFSQRVTGFWRYLLAQLVLQPSANTLVVSHGGVIRYILATVLGLPLPGVNHMTTLDVPYGALIHLQVSIDEQGHAWPKLML</sequence>
<dbReference type="PANTHER" id="PTHR48100">
    <property type="entry name" value="BROAD-SPECIFICITY PHOSPHATASE YOR283W-RELATED"/>
    <property type="match status" value="1"/>
</dbReference>
<dbReference type="CDD" id="cd07067">
    <property type="entry name" value="HP_PGM_like"/>
    <property type="match status" value="1"/>
</dbReference>
<evidence type="ECO:0000256" key="1">
    <source>
        <dbReference type="PIRSR" id="PIRSR613078-3"/>
    </source>
</evidence>
<dbReference type="AlphaFoldDB" id="A0A1H7NEV9"/>
<evidence type="ECO:0000313" key="2">
    <source>
        <dbReference type="EMBL" id="SEL21515.1"/>
    </source>
</evidence>
<dbReference type="Gene3D" id="3.40.50.1240">
    <property type="entry name" value="Phosphoglycerate mutase-like"/>
    <property type="match status" value="1"/>
</dbReference>
<dbReference type="GO" id="GO:0016791">
    <property type="term" value="F:phosphatase activity"/>
    <property type="evidence" value="ECO:0007669"/>
    <property type="project" value="TreeGrafter"/>
</dbReference>
<protein>
    <submittedName>
        <fullName evidence="2">Alpha-ribazole phosphatase</fullName>
    </submittedName>
</protein>
<dbReference type="SUPFAM" id="SSF53254">
    <property type="entry name" value="Phosphoglycerate mutase-like"/>
    <property type="match status" value="1"/>
</dbReference>
<dbReference type="PANTHER" id="PTHR48100:SF1">
    <property type="entry name" value="HISTIDINE PHOSPHATASE FAMILY PROTEIN-RELATED"/>
    <property type="match status" value="1"/>
</dbReference>
<accession>A0A1H7NEV9</accession>
<dbReference type="EMBL" id="FOBI01000007">
    <property type="protein sequence ID" value="SEL21515.1"/>
    <property type="molecule type" value="Genomic_DNA"/>
</dbReference>
<keyword evidence="3" id="KW-1185">Reference proteome</keyword>
<proteinExistence type="predicted"/>
<dbReference type="Proteomes" id="UP000199297">
    <property type="component" value="Unassembled WGS sequence"/>
</dbReference>
<dbReference type="InterPro" id="IPR029033">
    <property type="entry name" value="His_PPase_superfam"/>
</dbReference>
<dbReference type="Pfam" id="PF00300">
    <property type="entry name" value="His_Phos_1"/>
    <property type="match status" value="1"/>
</dbReference>
<dbReference type="InterPro" id="IPR050275">
    <property type="entry name" value="PGM_Phosphatase"/>
</dbReference>
<dbReference type="GO" id="GO:0005737">
    <property type="term" value="C:cytoplasm"/>
    <property type="evidence" value="ECO:0007669"/>
    <property type="project" value="TreeGrafter"/>
</dbReference>
<organism evidence="2 3">
    <name type="scientific">Colwellia chukchiensis</name>
    <dbReference type="NCBI Taxonomy" id="641665"/>
    <lineage>
        <taxon>Bacteria</taxon>
        <taxon>Pseudomonadati</taxon>
        <taxon>Pseudomonadota</taxon>
        <taxon>Gammaproteobacteria</taxon>
        <taxon>Alteromonadales</taxon>
        <taxon>Colwelliaceae</taxon>
        <taxon>Colwellia</taxon>
    </lineage>
</organism>
<name>A0A1H7NEV9_9GAMM</name>
<evidence type="ECO:0000313" key="3">
    <source>
        <dbReference type="Proteomes" id="UP000199297"/>
    </source>
</evidence>
<dbReference type="InterPro" id="IPR013078">
    <property type="entry name" value="His_Pase_superF_clade-1"/>
</dbReference>
<reference evidence="3" key="1">
    <citation type="submission" date="2016-10" db="EMBL/GenBank/DDBJ databases">
        <authorList>
            <person name="Varghese N."/>
            <person name="Submissions S."/>
        </authorList>
    </citation>
    <scope>NUCLEOTIDE SEQUENCE [LARGE SCALE GENOMIC DNA]</scope>
    <source>
        <strain evidence="3">CGMCC 1.9127</strain>
    </source>
</reference>
<dbReference type="SMART" id="SM00855">
    <property type="entry name" value="PGAM"/>
    <property type="match status" value="1"/>
</dbReference>
<dbReference type="PIRSF" id="PIRSF000709">
    <property type="entry name" value="6PFK_2-Ptase"/>
    <property type="match status" value="1"/>
</dbReference>
<feature type="site" description="Transition state stabilizer" evidence="1">
    <location>
        <position position="162"/>
    </location>
</feature>
<dbReference type="STRING" id="641665.GCA_002104455_03354"/>